<dbReference type="InterPro" id="IPR012997">
    <property type="entry name" value="RplA"/>
</dbReference>
<dbReference type="InterPro" id="IPR034718">
    <property type="entry name" value="RlpA"/>
</dbReference>
<evidence type="ECO:0000256" key="1">
    <source>
        <dbReference type="ARBA" id="ARBA00023239"/>
    </source>
</evidence>
<dbReference type="EC" id="4.2.2.-" evidence="3"/>
<dbReference type="RefSeq" id="WP_183984202.1">
    <property type="nucleotide sequence ID" value="NZ_JACIEV010000005.1"/>
</dbReference>
<dbReference type="InterPro" id="IPR009009">
    <property type="entry name" value="RlpA-like_DPBB"/>
</dbReference>
<dbReference type="AlphaFoldDB" id="A0A840F8J4"/>
<feature type="domain" description="RlpA-like protein double-psi beta-barrel" evidence="5">
    <location>
        <begin position="28"/>
        <end position="116"/>
    </location>
</feature>
<dbReference type="PANTHER" id="PTHR34183">
    <property type="entry name" value="ENDOLYTIC PEPTIDOGLYCAN TRANSGLYCOSYLASE RLPA"/>
    <property type="match status" value="1"/>
</dbReference>
<dbReference type="Gene3D" id="2.40.40.10">
    <property type="entry name" value="RlpA-like domain"/>
    <property type="match status" value="1"/>
</dbReference>
<dbReference type="GO" id="GO:0008932">
    <property type="term" value="F:lytic endotransglycosylase activity"/>
    <property type="evidence" value="ECO:0007669"/>
    <property type="project" value="UniProtKB-UniRule"/>
</dbReference>
<keyword evidence="1 3" id="KW-0456">Lyase</keyword>
<evidence type="ECO:0000256" key="3">
    <source>
        <dbReference type="HAMAP-Rule" id="MF_02071"/>
    </source>
</evidence>
<dbReference type="NCBIfam" id="TIGR00413">
    <property type="entry name" value="rlpA"/>
    <property type="match status" value="1"/>
</dbReference>
<gene>
    <name evidence="3" type="primary">rlpA</name>
    <name evidence="6" type="ORF">GGQ80_001949</name>
</gene>
<name>A0A840F8J4_9SPHN</name>
<dbReference type="PANTHER" id="PTHR34183:SF8">
    <property type="entry name" value="ENDOLYTIC PEPTIDOGLYCAN TRANSGLYCOSYLASE RLPA-RELATED"/>
    <property type="match status" value="1"/>
</dbReference>
<keyword evidence="6" id="KW-0449">Lipoprotein</keyword>
<dbReference type="CDD" id="cd22268">
    <property type="entry name" value="DPBB_RlpA-like"/>
    <property type="match status" value="1"/>
</dbReference>
<dbReference type="SUPFAM" id="SSF50685">
    <property type="entry name" value="Barwin-like endoglucanases"/>
    <property type="match status" value="1"/>
</dbReference>
<comment type="similarity">
    <text evidence="3 4">Belongs to the RlpA family.</text>
</comment>
<dbReference type="GO" id="GO:0042834">
    <property type="term" value="F:peptidoglycan binding"/>
    <property type="evidence" value="ECO:0007669"/>
    <property type="project" value="InterPro"/>
</dbReference>
<keyword evidence="7" id="KW-1185">Reference proteome</keyword>
<evidence type="ECO:0000256" key="4">
    <source>
        <dbReference type="RuleBase" id="RU003495"/>
    </source>
</evidence>
<evidence type="ECO:0000313" key="7">
    <source>
        <dbReference type="Proteomes" id="UP000529795"/>
    </source>
</evidence>
<keyword evidence="2 3" id="KW-0961">Cell wall biogenesis/degradation</keyword>
<dbReference type="InterPro" id="IPR036680">
    <property type="entry name" value="SPOR-like_sf"/>
</dbReference>
<evidence type="ECO:0000256" key="2">
    <source>
        <dbReference type="ARBA" id="ARBA00023316"/>
    </source>
</evidence>
<dbReference type="Pfam" id="PF03330">
    <property type="entry name" value="DPBB_1"/>
    <property type="match status" value="1"/>
</dbReference>
<dbReference type="InterPro" id="IPR036908">
    <property type="entry name" value="RlpA-like_sf"/>
</dbReference>
<organism evidence="6 7">
    <name type="scientific">Sphingomonas jinjuensis</name>
    <dbReference type="NCBI Taxonomy" id="535907"/>
    <lineage>
        <taxon>Bacteria</taxon>
        <taxon>Pseudomonadati</taxon>
        <taxon>Pseudomonadota</taxon>
        <taxon>Alphaproteobacteria</taxon>
        <taxon>Sphingomonadales</taxon>
        <taxon>Sphingomonadaceae</taxon>
        <taxon>Sphingomonas</taxon>
    </lineage>
</organism>
<dbReference type="HAMAP" id="MF_02071">
    <property type="entry name" value="RlpA"/>
    <property type="match status" value="1"/>
</dbReference>
<comment type="function">
    <text evidence="3">Lytic transglycosylase with a strong preference for naked glycan strands that lack stem peptides.</text>
</comment>
<evidence type="ECO:0000313" key="6">
    <source>
        <dbReference type="EMBL" id="MBB4154039.1"/>
    </source>
</evidence>
<keyword evidence="3" id="KW-0732">Signal</keyword>
<reference evidence="6 7" key="1">
    <citation type="submission" date="2020-08" db="EMBL/GenBank/DDBJ databases">
        <title>Genomic Encyclopedia of Type Strains, Phase IV (KMG-IV): sequencing the most valuable type-strain genomes for metagenomic binning, comparative biology and taxonomic classification.</title>
        <authorList>
            <person name="Goeker M."/>
        </authorList>
    </citation>
    <scope>NUCLEOTIDE SEQUENCE [LARGE SCALE GENOMIC DNA]</scope>
    <source>
        <strain evidence="6 7">YC6723</strain>
    </source>
</reference>
<dbReference type="GO" id="GO:0000270">
    <property type="term" value="P:peptidoglycan metabolic process"/>
    <property type="evidence" value="ECO:0007669"/>
    <property type="project" value="UniProtKB-UniRule"/>
</dbReference>
<feature type="chain" id="PRO_5033176485" description="Endolytic peptidoglycan transglycosylase RlpA" evidence="3">
    <location>
        <begin position="23"/>
        <end position="230"/>
    </location>
</feature>
<comment type="caution">
    <text evidence="6">The sequence shown here is derived from an EMBL/GenBank/DDBJ whole genome shotgun (WGS) entry which is preliminary data.</text>
</comment>
<dbReference type="EMBL" id="JACIEV010000005">
    <property type="protein sequence ID" value="MBB4154039.1"/>
    <property type="molecule type" value="Genomic_DNA"/>
</dbReference>
<feature type="signal peptide" evidence="3">
    <location>
        <begin position="1"/>
        <end position="22"/>
    </location>
</feature>
<sequence precursor="true">MRSSAKAVAASALLAFASGAGAAERYQQTGLASWYGAELAGARTASGARFDPAGLSAAHRSLPLGSFVEVTALDSGRSVLVLVNDRGPHRRDRLIDLSHGAAKALGMNGRSFTRVRLRAVERGDLDAVRRSSTPTVALVASDNRAMVRPATPALDPRRRYLLQVATFSSATRAQALARAVDGAAMASHGLWRVQIGPMKAGEVQRARDAVAERGYGDARILPAVAMTEDR</sequence>
<dbReference type="GO" id="GO:0071555">
    <property type="term" value="P:cell wall organization"/>
    <property type="evidence" value="ECO:0007669"/>
    <property type="project" value="UniProtKB-KW"/>
</dbReference>
<accession>A0A840F8J4</accession>
<dbReference type="SUPFAM" id="SSF110997">
    <property type="entry name" value="Sporulation related repeat"/>
    <property type="match status" value="1"/>
</dbReference>
<proteinExistence type="inferred from homology"/>
<dbReference type="Proteomes" id="UP000529795">
    <property type="component" value="Unassembled WGS sequence"/>
</dbReference>
<protein>
    <recommendedName>
        <fullName evidence="3">Endolytic peptidoglycan transglycosylase RlpA</fullName>
        <ecNumber evidence="3">4.2.2.-</ecNumber>
    </recommendedName>
</protein>
<evidence type="ECO:0000259" key="5">
    <source>
        <dbReference type="Pfam" id="PF03330"/>
    </source>
</evidence>